<dbReference type="GO" id="GO:0008333">
    <property type="term" value="P:endosome to lysosome transport"/>
    <property type="evidence" value="ECO:0007669"/>
    <property type="project" value="TreeGrafter"/>
</dbReference>
<evidence type="ECO:0000259" key="6">
    <source>
        <dbReference type="Pfam" id="PF09454"/>
    </source>
</evidence>
<feature type="domain" description="SB" evidence="6">
    <location>
        <begin position="94"/>
        <end position="144"/>
    </location>
</feature>
<evidence type="ECO:0000256" key="2">
    <source>
        <dbReference type="ARBA" id="ARBA00022448"/>
    </source>
</evidence>
<dbReference type="InterPro" id="IPR037202">
    <property type="entry name" value="ESCRT_assembly_dom"/>
</dbReference>
<dbReference type="Pfam" id="PF09454">
    <property type="entry name" value="Vps23_core"/>
    <property type="match status" value="1"/>
</dbReference>
<sequence>MAALRLQLEAADNAYRKQAAEKMEDLLETQRQLSERKQQLASLVNTLKQEREGTEGIVAEMGAKTQQLRLWLDANEAKVDAVAGMGKEIDIAKAIVPVDALNEQALNAQAEDLAIEDTILALDRALQTGLTGLTVETYLKQVWQLLVTNLLCSASRCLGCSCGCCGRCVCGHGCGCSGGGGFATCALPKTGRGQ</sequence>
<dbReference type="PANTHER" id="PTHR23306:SF3">
    <property type="entry name" value="TUMOR SUPPRESSOR PROTEIN 101"/>
    <property type="match status" value="1"/>
</dbReference>
<reference evidence="7" key="1">
    <citation type="submission" date="2021-01" db="EMBL/GenBank/DDBJ databases">
        <authorList>
            <person name="Corre E."/>
            <person name="Pelletier E."/>
            <person name="Niang G."/>
            <person name="Scheremetjew M."/>
            <person name="Finn R."/>
            <person name="Kale V."/>
            <person name="Holt S."/>
            <person name="Cochrane G."/>
            <person name="Meng A."/>
            <person name="Brown T."/>
            <person name="Cohen L."/>
        </authorList>
    </citation>
    <scope>NUCLEOTIDE SEQUENCE</scope>
    <source>
        <strain evidence="7">CCMP219</strain>
    </source>
</reference>
<evidence type="ECO:0000256" key="5">
    <source>
        <dbReference type="SAM" id="Coils"/>
    </source>
</evidence>
<dbReference type="EMBL" id="HBEC01040470">
    <property type="protein sequence ID" value="CAD8306817.1"/>
    <property type="molecule type" value="Transcribed_RNA"/>
</dbReference>
<evidence type="ECO:0000256" key="4">
    <source>
        <dbReference type="ARBA" id="ARBA00022927"/>
    </source>
</evidence>
<gene>
    <name evidence="7" type="ORF">CEUR00632_LOCUS18802</name>
</gene>
<evidence type="ECO:0000256" key="1">
    <source>
        <dbReference type="ARBA" id="ARBA00004177"/>
    </source>
</evidence>
<accession>A0A7R9VWB6</accession>
<dbReference type="GO" id="GO:0015031">
    <property type="term" value="P:protein transport"/>
    <property type="evidence" value="ECO:0007669"/>
    <property type="project" value="UniProtKB-KW"/>
</dbReference>
<evidence type="ECO:0000256" key="3">
    <source>
        <dbReference type="ARBA" id="ARBA00022753"/>
    </source>
</evidence>
<dbReference type="GO" id="GO:0043130">
    <property type="term" value="F:ubiquitin binding"/>
    <property type="evidence" value="ECO:0007669"/>
    <property type="project" value="TreeGrafter"/>
</dbReference>
<dbReference type="InterPro" id="IPR052070">
    <property type="entry name" value="ESCRT-I_UEV_domain"/>
</dbReference>
<dbReference type="AlphaFoldDB" id="A0A7R9VWB6"/>
<proteinExistence type="predicted"/>
<dbReference type="SUPFAM" id="SSF140111">
    <property type="entry name" value="Endosomal sorting complex assembly domain"/>
    <property type="match status" value="1"/>
</dbReference>
<organism evidence="7">
    <name type="scientific">Chlamydomonas euryale</name>
    <dbReference type="NCBI Taxonomy" id="1486919"/>
    <lineage>
        <taxon>Eukaryota</taxon>
        <taxon>Viridiplantae</taxon>
        <taxon>Chlorophyta</taxon>
        <taxon>core chlorophytes</taxon>
        <taxon>Chlorophyceae</taxon>
        <taxon>CS clade</taxon>
        <taxon>Chlamydomonadales</taxon>
        <taxon>Chlamydomonadaceae</taxon>
        <taxon>Chlamydomonas</taxon>
    </lineage>
</organism>
<dbReference type="Gene3D" id="6.10.140.820">
    <property type="match status" value="1"/>
</dbReference>
<dbReference type="InterPro" id="IPR017916">
    <property type="entry name" value="SB_dom"/>
</dbReference>
<keyword evidence="2" id="KW-0813">Transport</keyword>
<keyword evidence="5" id="KW-0175">Coiled coil</keyword>
<keyword evidence="3" id="KW-0967">Endosome</keyword>
<dbReference type="PANTHER" id="PTHR23306">
    <property type="entry name" value="TUMOR SUSCEPTIBILITY GENE 101 PROTEIN-RELATED"/>
    <property type="match status" value="1"/>
</dbReference>
<protein>
    <recommendedName>
        <fullName evidence="6">SB domain-containing protein</fullName>
    </recommendedName>
</protein>
<name>A0A7R9VWB6_9CHLO</name>
<dbReference type="GO" id="GO:0000813">
    <property type="term" value="C:ESCRT I complex"/>
    <property type="evidence" value="ECO:0007669"/>
    <property type="project" value="TreeGrafter"/>
</dbReference>
<evidence type="ECO:0000313" key="7">
    <source>
        <dbReference type="EMBL" id="CAD8306817.1"/>
    </source>
</evidence>
<keyword evidence="4" id="KW-0653">Protein transport</keyword>
<comment type="subcellular location">
    <subcellularLocation>
        <location evidence="1">Endosome</location>
    </subcellularLocation>
</comment>
<feature type="coiled-coil region" evidence="5">
    <location>
        <begin position="1"/>
        <end position="50"/>
    </location>
</feature>